<accession>A0AA38C969</accession>
<dbReference type="EMBL" id="JAHRHJ020000011">
    <property type="protein sequence ID" value="KAH9296115.1"/>
    <property type="molecule type" value="Genomic_DNA"/>
</dbReference>
<sequence>LGNIGDTDLRQVDFPYFWARVKAPNKKYWMQAIYDSGLVLAASFPASMHFPEFILAAAAHFDEDSRSVKDADDKV</sequence>
<evidence type="ECO:0000313" key="1">
    <source>
        <dbReference type="EMBL" id="KAH9296115.1"/>
    </source>
</evidence>
<keyword evidence="2" id="KW-1185">Reference proteome</keyword>
<organism evidence="1 2">
    <name type="scientific">Taxus chinensis</name>
    <name type="common">Chinese yew</name>
    <name type="synonym">Taxus wallichiana var. chinensis</name>
    <dbReference type="NCBI Taxonomy" id="29808"/>
    <lineage>
        <taxon>Eukaryota</taxon>
        <taxon>Viridiplantae</taxon>
        <taxon>Streptophyta</taxon>
        <taxon>Embryophyta</taxon>
        <taxon>Tracheophyta</taxon>
        <taxon>Spermatophyta</taxon>
        <taxon>Pinopsida</taxon>
        <taxon>Pinidae</taxon>
        <taxon>Conifers II</taxon>
        <taxon>Cupressales</taxon>
        <taxon>Taxaceae</taxon>
        <taxon>Taxus</taxon>
    </lineage>
</organism>
<protein>
    <submittedName>
        <fullName evidence="1">Uncharacterized protein</fullName>
    </submittedName>
</protein>
<gene>
    <name evidence="1" type="ORF">KI387_039703</name>
</gene>
<dbReference type="AlphaFoldDB" id="A0AA38C969"/>
<name>A0AA38C969_TAXCH</name>
<proteinExistence type="predicted"/>
<reference evidence="1 2" key="1">
    <citation type="journal article" date="2021" name="Nat. Plants">
        <title>The Taxus genome provides insights into paclitaxel biosynthesis.</title>
        <authorList>
            <person name="Xiong X."/>
            <person name="Gou J."/>
            <person name="Liao Q."/>
            <person name="Li Y."/>
            <person name="Zhou Q."/>
            <person name="Bi G."/>
            <person name="Li C."/>
            <person name="Du R."/>
            <person name="Wang X."/>
            <person name="Sun T."/>
            <person name="Guo L."/>
            <person name="Liang H."/>
            <person name="Lu P."/>
            <person name="Wu Y."/>
            <person name="Zhang Z."/>
            <person name="Ro D.K."/>
            <person name="Shang Y."/>
            <person name="Huang S."/>
            <person name="Yan J."/>
        </authorList>
    </citation>
    <scope>NUCLEOTIDE SEQUENCE [LARGE SCALE GENOMIC DNA]</scope>
    <source>
        <strain evidence="1">Ta-2019</strain>
    </source>
</reference>
<feature type="non-terminal residue" evidence="1">
    <location>
        <position position="75"/>
    </location>
</feature>
<feature type="non-terminal residue" evidence="1">
    <location>
        <position position="1"/>
    </location>
</feature>
<dbReference type="Proteomes" id="UP000824469">
    <property type="component" value="Unassembled WGS sequence"/>
</dbReference>
<evidence type="ECO:0000313" key="2">
    <source>
        <dbReference type="Proteomes" id="UP000824469"/>
    </source>
</evidence>
<comment type="caution">
    <text evidence="1">The sequence shown here is derived from an EMBL/GenBank/DDBJ whole genome shotgun (WGS) entry which is preliminary data.</text>
</comment>